<dbReference type="Proteomes" id="UP001153678">
    <property type="component" value="Unassembled WGS sequence"/>
</dbReference>
<protein>
    <submittedName>
        <fullName evidence="1">3175_t:CDS:1</fullName>
    </submittedName>
</protein>
<organism evidence="1 2">
    <name type="scientific">Funneliformis geosporum</name>
    <dbReference type="NCBI Taxonomy" id="1117311"/>
    <lineage>
        <taxon>Eukaryota</taxon>
        <taxon>Fungi</taxon>
        <taxon>Fungi incertae sedis</taxon>
        <taxon>Mucoromycota</taxon>
        <taxon>Glomeromycotina</taxon>
        <taxon>Glomeromycetes</taxon>
        <taxon>Glomerales</taxon>
        <taxon>Glomeraceae</taxon>
        <taxon>Funneliformis</taxon>
    </lineage>
</organism>
<dbReference type="OrthoDB" id="10527705at2759"/>
<keyword evidence="2" id="KW-1185">Reference proteome</keyword>
<name>A0A9W4X5L4_9GLOM</name>
<evidence type="ECO:0000313" key="1">
    <source>
        <dbReference type="EMBL" id="CAI2196662.1"/>
    </source>
</evidence>
<comment type="caution">
    <text evidence="1">The sequence shown here is derived from an EMBL/GenBank/DDBJ whole genome shotgun (WGS) entry which is preliminary data.</text>
</comment>
<evidence type="ECO:0000313" key="2">
    <source>
        <dbReference type="Proteomes" id="UP001153678"/>
    </source>
</evidence>
<feature type="non-terminal residue" evidence="1">
    <location>
        <position position="54"/>
    </location>
</feature>
<sequence length="54" mass="6544">NFDEEFFEVNNITFKELFRLYNLSVHTIYNQAEVLKEHASLFNRLSKNIKKYST</sequence>
<reference evidence="1" key="1">
    <citation type="submission" date="2022-08" db="EMBL/GenBank/DDBJ databases">
        <authorList>
            <person name="Kallberg Y."/>
            <person name="Tangrot J."/>
            <person name="Rosling A."/>
        </authorList>
    </citation>
    <scope>NUCLEOTIDE SEQUENCE</scope>
    <source>
        <strain evidence="1">Wild A</strain>
    </source>
</reference>
<dbReference type="AlphaFoldDB" id="A0A9W4X5L4"/>
<gene>
    <name evidence="1" type="ORF">FWILDA_LOCUS17691</name>
</gene>
<dbReference type="EMBL" id="CAMKVN010014672">
    <property type="protein sequence ID" value="CAI2196662.1"/>
    <property type="molecule type" value="Genomic_DNA"/>
</dbReference>
<accession>A0A9W4X5L4</accession>
<proteinExistence type="predicted"/>
<feature type="non-terminal residue" evidence="1">
    <location>
        <position position="1"/>
    </location>
</feature>